<gene>
    <name evidence="1" type="ORF">LCGC14_0578290</name>
</gene>
<evidence type="ECO:0000313" key="1">
    <source>
        <dbReference type="EMBL" id="KKN55838.1"/>
    </source>
</evidence>
<comment type="caution">
    <text evidence="1">The sequence shown here is derived from an EMBL/GenBank/DDBJ whole genome shotgun (WGS) entry which is preliminary data.</text>
</comment>
<accession>A0A0F9UQH4</accession>
<reference evidence="1" key="1">
    <citation type="journal article" date="2015" name="Nature">
        <title>Complex archaea that bridge the gap between prokaryotes and eukaryotes.</title>
        <authorList>
            <person name="Spang A."/>
            <person name="Saw J.H."/>
            <person name="Jorgensen S.L."/>
            <person name="Zaremba-Niedzwiedzka K."/>
            <person name="Martijn J."/>
            <person name="Lind A.E."/>
            <person name="van Eijk R."/>
            <person name="Schleper C."/>
            <person name="Guy L."/>
            <person name="Ettema T.J."/>
        </authorList>
    </citation>
    <scope>NUCLEOTIDE SEQUENCE</scope>
</reference>
<name>A0A0F9UQH4_9ZZZZ</name>
<protein>
    <recommendedName>
        <fullName evidence="2">Bacteriophage head to tail connecting protein</fullName>
    </recommendedName>
</protein>
<evidence type="ECO:0008006" key="2">
    <source>
        <dbReference type="Google" id="ProtNLM"/>
    </source>
</evidence>
<proteinExistence type="predicted"/>
<sequence length="590" mass="67178">MLRRRAKNTVSNLWQNFQKDVDSSSFWNSTFLKCKAKRSKQTAAWIRYSNYMDDDLWRGTLLPDGTEPMQVNELKSSIFSILPHILLEEPEINIRSYSPENAQAAMVWEAVAKYIDKQYDLFDELLRAAYDALLLGNGIFKFGFWDDALLNNPTYIGGPTESHNIERVAHASYTSLFTIYPDRGAKRWKEQRYLINVLPKFIGDLWQNDVYDKKVVKSLTPTLKDSEIYGYKPDVGTTEEPEFVSIVEVHDFYLNKLRIFALGQDKDDASGWLFNDVQPYNVAVWDNLQFFPRPFTIWGDSVSQIVEKQQKSLSEVMTYMGRSMQREGIIKILYDLAKIGENDRAKLSSNEDAFIGITAAGGDLASALHVVDYKTAQKDFNFNVVMNKLQETIRIQTGVTQQEMGVHEPGVETKAEANMLKAASEVKNLLRRRMFSLFAERVVSRLLYIISVEYTPERICNMAGLNPQLYAPVVATFLPFNGRLFDVEYGNSAVNSRVERIDKLRVFTQLMAPYQQMINPAIWLRMVTQTLDFDYDVELLIYNMLGQGPESQNQLNSIPGATNAGQNVLQSRVSQGNPGFTPDIGMGAGV</sequence>
<organism evidence="1">
    <name type="scientific">marine sediment metagenome</name>
    <dbReference type="NCBI Taxonomy" id="412755"/>
    <lineage>
        <taxon>unclassified sequences</taxon>
        <taxon>metagenomes</taxon>
        <taxon>ecological metagenomes</taxon>
    </lineage>
</organism>
<dbReference type="AlphaFoldDB" id="A0A0F9UQH4"/>
<dbReference type="EMBL" id="LAZR01000869">
    <property type="protein sequence ID" value="KKN55838.1"/>
    <property type="molecule type" value="Genomic_DNA"/>
</dbReference>